<gene>
    <name evidence="7" type="ORF">BGW38_004615</name>
</gene>
<keyword evidence="8" id="KW-1185">Reference proteome</keyword>
<name>A0A9P6FR27_9FUNG</name>
<dbReference type="PANTHER" id="PTHR47804:SF1">
    <property type="entry name" value="DUF2421 DOMAIN-CONTAINING PROTEIN"/>
    <property type="match status" value="1"/>
</dbReference>
<feature type="region of interest" description="Disordered" evidence="5">
    <location>
        <begin position="850"/>
        <end position="871"/>
    </location>
</feature>
<feature type="region of interest" description="Disordered" evidence="5">
    <location>
        <begin position="751"/>
        <end position="771"/>
    </location>
</feature>
<evidence type="ECO:0000256" key="5">
    <source>
        <dbReference type="SAM" id="MobiDB-lite"/>
    </source>
</evidence>
<evidence type="ECO:0000256" key="3">
    <source>
        <dbReference type="ARBA" id="ARBA00022989"/>
    </source>
</evidence>
<evidence type="ECO:0000256" key="1">
    <source>
        <dbReference type="ARBA" id="ARBA00004141"/>
    </source>
</evidence>
<dbReference type="InterPro" id="IPR052430">
    <property type="entry name" value="IVT-Associated"/>
</dbReference>
<feature type="transmembrane region" description="Helical" evidence="6">
    <location>
        <begin position="491"/>
        <end position="509"/>
    </location>
</feature>
<evidence type="ECO:0000256" key="4">
    <source>
        <dbReference type="ARBA" id="ARBA00023136"/>
    </source>
</evidence>
<evidence type="ECO:0000313" key="7">
    <source>
        <dbReference type="EMBL" id="KAF9579215.1"/>
    </source>
</evidence>
<feature type="compositionally biased region" description="Polar residues" evidence="5">
    <location>
        <begin position="86"/>
        <end position="121"/>
    </location>
</feature>
<feature type="region of interest" description="Disordered" evidence="5">
    <location>
        <begin position="657"/>
        <end position="682"/>
    </location>
</feature>
<reference evidence="7" key="1">
    <citation type="journal article" date="2020" name="Fungal Divers.">
        <title>Resolving the Mortierellaceae phylogeny through synthesis of multi-gene phylogenetics and phylogenomics.</title>
        <authorList>
            <person name="Vandepol N."/>
            <person name="Liber J."/>
            <person name="Desiro A."/>
            <person name="Na H."/>
            <person name="Kennedy M."/>
            <person name="Barry K."/>
            <person name="Grigoriev I.V."/>
            <person name="Miller A.N."/>
            <person name="O'Donnell K."/>
            <person name="Stajich J.E."/>
            <person name="Bonito G."/>
        </authorList>
    </citation>
    <scope>NUCLEOTIDE SEQUENCE</scope>
    <source>
        <strain evidence="7">KOD1015</strain>
    </source>
</reference>
<protein>
    <recommendedName>
        <fullName evidence="9">DUF2421 domain-containing protein</fullName>
    </recommendedName>
</protein>
<feature type="compositionally biased region" description="Polar residues" evidence="5">
    <location>
        <begin position="188"/>
        <end position="204"/>
    </location>
</feature>
<keyword evidence="2 6" id="KW-0812">Transmembrane</keyword>
<feature type="compositionally biased region" description="Polar residues" evidence="5">
    <location>
        <begin position="658"/>
        <end position="674"/>
    </location>
</feature>
<feature type="transmembrane region" description="Helical" evidence="6">
    <location>
        <begin position="431"/>
        <end position="456"/>
    </location>
</feature>
<feature type="region of interest" description="Disordered" evidence="5">
    <location>
        <begin position="1"/>
        <end position="229"/>
    </location>
</feature>
<dbReference type="AlphaFoldDB" id="A0A9P6FR27"/>
<feature type="transmembrane region" description="Helical" evidence="6">
    <location>
        <begin position="462"/>
        <end position="484"/>
    </location>
</feature>
<evidence type="ECO:0000256" key="6">
    <source>
        <dbReference type="SAM" id="Phobius"/>
    </source>
</evidence>
<dbReference type="GO" id="GO:0016020">
    <property type="term" value="C:membrane"/>
    <property type="evidence" value="ECO:0007669"/>
    <property type="project" value="UniProtKB-SubCell"/>
</dbReference>
<feature type="compositionally biased region" description="Polar residues" evidence="5">
    <location>
        <begin position="751"/>
        <end position="767"/>
    </location>
</feature>
<evidence type="ECO:0008006" key="9">
    <source>
        <dbReference type="Google" id="ProtNLM"/>
    </source>
</evidence>
<comment type="subcellular location">
    <subcellularLocation>
        <location evidence="1">Membrane</location>
        <topology evidence="1">Multi-pass membrane protein</topology>
    </subcellularLocation>
</comment>
<dbReference type="Proteomes" id="UP000780801">
    <property type="component" value="Unassembled WGS sequence"/>
</dbReference>
<proteinExistence type="predicted"/>
<feature type="compositionally biased region" description="Gly residues" evidence="5">
    <location>
        <begin position="214"/>
        <end position="223"/>
    </location>
</feature>
<dbReference type="PANTHER" id="PTHR47804">
    <property type="entry name" value="60S RIBOSOMAL PROTEIN L19"/>
    <property type="match status" value="1"/>
</dbReference>
<feature type="compositionally biased region" description="Low complexity" evidence="5">
    <location>
        <begin position="26"/>
        <end position="43"/>
    </location>
</feature>
<feature type="compositionally biased region" description="Polar residues" evidence="5">
    <location>
        <begin position="132"/>
        <end position="165"/>
    </location>
</feature>
<evidence type="ECO:0000313" key="8">
    <source>
        <dbReference type="Proteomes" id="UP000780801"/>
    </source>
</evidence>
<feature type="transmembrane region" description="Helical" evidence="6">
    <location>
        <begin position="521"/>
        <end position="546"/>
    </location>
</feature>
<dbReference type="EMBL" id="JAABOA010002942">
    <property type="protein sequence ID" value="KAF9579215.1"/>
    <property type="molecule type" value="Genomic_DNA"/>
</dbReference>
<keyword evidence="3 6" id="KW-1133">Transmembrane helix</keyword>
<comment type="caution">
    <text evidence="7">The sequence shown here is derived from an EMBL/GenBank/DDBJ whole genome shotgun (WGS) entry which is preliminary data.</text>
</comment>
<accession>A0A9P6FR27</accession>
<feature type="non-terminal residue" evidence="7">
    <location>
        <position position="1"/>
    </location>
</feature>
<organism evidence="7 8">
    <name type="scientific">Lunasporangiospora selenospora</name>
    <dbReference type="NCBI Taxonomy" id="979761"/>
    <lineage>
        <taxon>Eukaryota</taxon>
        <taxon>Fungi</taxon>
        <taxon>Fungi incertae sedis</taxon>
        <taxon>Mucoromycota</taxon>
        <taxon>Mortierellomycotina</taxon>
        <taxon>Mortierellomycetes</taxon>
        <taxon>Mortierellales</taxon>
        <taxon>Mortierellaceae</taxon>
        <taxon>Lunasporangiospora</taxon>
    </lineage>
</organism>
<keyword evidence="4 6" id="KW-0472">Membrane</keyword>
<evidence type="ECO:0000256" key="2">
    <source>
        <dbReference type="ARBA" id="ARBA00022692"/>
    </source>
</evidence>
<feature type="transmembrane region" description="Helical" evidence="6">
    <location>
        <begin position="387"/>
        <end position="419"/>
    </location>
</feature>
<sequence length="976" mass="106399">MADAPEQRLDNPNGAPPFIPTHHQHPSSSSSLAPHPPIAAASSRDTILATMTSRLASGAPASDGIDILSTQTDHETPDPVGATVRLPSNHNVHYSNVPPSSTPSTLAHSTYPHQSAISLQHASKDRHIPEGPQNSNFDKSRPSSARPFSQPPRTAETQGVPSTSMARDVPWPEMDTASQIPPPGEQGHAQSRVSSSAAMASIQFSPPRSFRGRFAGGGPGGQTPGWMASSFPESRFSEFEVVYDDGVRKQRTFSLTTEMDDELDLENPDEDFTLETSPLMDFGDSTHAGDYPPQAGVGLDATGVYGGLDYGTYGTIGSGGSPLAAAADGPHEPLLGYGGYPPDSINHSHRGGGTPWTCLVDALRPVWTPISKIELSVPQKRVLKASLAYLMGCLISFIPIFRPLVGASGHLAATSAVFFNPAKTLGRMVEAVFAGLSAIMFGFLVCIGSTMSAAWFNQYDRYILGHIVSVIVFGGGSTFIIAYAKAYFNRPTVNVACTLSHIMILVTLTKEGALSFNDINFSRVFAITTSMFIGVFISFVVCIVLWPESAHEKLRQDMGKSLSSFRILLKLLTKTFLLEDDMTPFGAESVQKSIESQVKSFSALAKSLEEAQLEFPGKDIKKYEDCVKSLNTLAQYLNGLRSSCGLQYDMMRKDVKQTEGNAQNQAQGSASKPPTGSGKKMPYGLSTRVSSFSLVGSMYSDDPTYSTELIEFLDHIGKPLKSLALTCKLTIEHLEDIFTCFENKKGILQSKSSVRQGNGHSSQQPHLATNGHDAGAFPANYNSIGARHSIRSPFGENSKKHPCLANMQVNLRKALDIFECANSKALKAFYRQYQRRSGAFKQTFHMAKHTGDLSNPEERAEHHHHSAGASGWAGEQSLEKAPVGEQIFLVYFFVFNLMEFSKELSHLVQCVESLVDGDEGLPYWVARNRRAWWKQLWFSISGLPRRLRAPPFVRSQGEYRVCLLVHSAFILVISRS</sequence>
<dbReference type="OrthoDB" id="68611at2759"/>